<dbReference type="VEuPathDB" id="PlasmoDB:C922_05433"/>
<name>W6ZY24_9APIC</name>
<dbReference type="GeneID" id="20040707"/>
<proteinExistence type="predicted"/>
<sequence length="528" mass="59528">MKKLKLRRDKENEWANRPVVQPGRKCERGGEAYCLGTFPGQKEAVKGFLGQWGRLMNESNTRQAWPQISERKHRLVRDLVAEGQDKYKWRGMLMCILMKALEMSQIVVQEGKGQKILWETDHWKQALSKGITEPWDRDTGGQNMLVATTCIMRGLSGYEATDYTSLRRDRDTCRHVWEQLTIELEDPAKVEEDRQITKLSDMISKLKKEPDDPSATYRKVGLLLSIYTGMKECLEYGRPYELRGFIKPGGWDISRIGSCEMEGDTLNCDGGQGLSSQARINLWKKELMQLTEEPQIPPKPTRRLQLITGDTSQEVEKIKQENQRKANETAAKISQTMTQRHEAARDNSVIYGDSPQTMTAHPKSQKEEGTGTSGKDKETGTAQPVQIQHQKETVHLPNQNLHQELETRLNPLPSDDGQHSNDETVSSQTHAEGVNLPEQSDATTKSQRDPKGEQLRNSPEDRILPQGTPKQSIPLSPILGAAVSLLLGLCGIYGLYRVYSKPSKLRIQGEAEGAGTKRRVTYGPLKVD</sequence>
<feature type="compositionally biased region" description="Basic and acidic residues" evidence="1">
    <location>
        <begin position="364"/>
        <end position="379"/>
    </location>
</feature>
<dbReference type="RefSeq" id="XP_008819226.1">
    <property type="nucleotide sequence ID" value="XM_008821004.1"/>
</dbReference>
<dbReference type="Proteomes" id="UP000030640">
    <property type="component" value="Unassembled WGS sequence"/>
</dbReference>
<feature type="region of interest" description="Disordered" evidence="1">
    <location>
        <begin position="317"/>
        <end position="386"/>
    </location>
</feature>
<keyword evidence="2" id="KW-0812">Transmembrane</keyword>
<organism evidence="3 4">
    <name type="scientific">Plasmodium inui San Antonio 1</name>
    <dbReference type="NCBI Taxonomy" id="1237626"/>
    <lineage>
        <taxon>Eukaryota</taxon>
        <taxon>Sar</taxon>
        <taxon>Alveolata</taxon>
        <taxon>Apicomplexa</taxon>
        <taxon>Aconoidasida</taxon>
        <taxon>Haemosporida</taxon>
        <taxon>Plasmodiidae</taxon>
        <taxon>Plasmodium</taxon>
        <taxon>Plasmodium (Plasmodium)</taxon>
    </lineage>
</organism>
<feature type="region of interest" description="Disordered" evidence="1">
    <location>
        <begin position="409"/>
        <end position="474"/>
    </location>
</feature>
<feature type="compositionally biased region" description="Basic and acidic residues" evidence="1">
    <location>
        <begin position="317"/>
        <end position="327"/>
    </location>
</feature>
<reference evidence="3 4" key="1">
    <citation type="submission" date="2013-02" db="EMBL/GenBank/DDBJ databases">
        <title>The Genome Sequence of Plasmodium inui San Antonio 1.</title>
        <authorList>
            <consortium name="The Broad Institute Genome Sequencing Platform"/>
            <consortium name="The Broad Institute Genome Sequencing Center for Infectious Disease"/>
            <person name="Neafsey D."/>
            <person name="Cheeseman I."/>
            <person name="Volkman S."/>
            <person name="Adams J."/>
            <person name="Walker B."/>
            <person name="Young S.K."/>
            <person name="Zeng Q."/>
            <person name="Gargeya S."/>
            <person name="Fitzgerald M."/>
            <person name="Haas B."/>
            <person name="Abouelleil A."/>
            <person name="Alvarado L."/>
            <person name="Arachchi H.M."/>
            <person name="Berlin A.M."/>
            <person name="Chapman S.B."/>
            <person name="Dewar J."/>
            <person name="Goldberg J."/>
            <person name="Griggs A."/>
            <person name="Gujja S."/>
            <person name="Hansen M."/>
            <person name="Howarth C."/>
            <person name="Imamovic A."/>
            <person name="Larimer J."/>
            <person name="McCowan C."/>
            <person name="Murphy C."/>
            <person name="Neiman D."/>
            <person name="Pearson M."/>
            <person name="Priest M."/>
            <person name="Roberts A."/>
            <person name="Saif S."/>
            <person name="Shea T."/>
            <person name="Sisk P."/>
            <person name="Sykes S."/>
            <person name="Wortman J."/>
            <person name="Nusbaum C."/>
            <person name="Birren B."/>
        </authorList>
    </citation>
    <scope>NUCLEOTIDE SEQUENCE [LARGE SCALE GENOMIC DNA]</scope>
    <source>
        <strain evidence="3 4">San Antonio 1</strain>
    </source>
</reference>
<keyword evidence="2" id="KW-0472">Membrane</keyword>
<evidence type="ECO:0000256" key="1">
    <source>
        <dbReference type="SAM" id="MobiDB-lite"/>
    </source>
</evidence>
<dbReference type="EMBL" id="KI965531">
    <property type="protein sequence ID" value="EUD64180.1"/>
    <property type="molecule type" value="Genomic_DNA"/>
</dbReference>
<gene>
    <name evidence="3" type="ORF">C922_05433</name>
</gene>
<protein>
    <submittedName>
        <fullName evidence="3">Uncharacterized protein</fullName>
    </submittedName>
</protein>
<evidence type="ECO:0000313" key="4">
    <source>
        <dbReference type="Proteomes" id="UP000030640"/>
    </source>
</evidence>
<feature type="compositionally biased region" description="Basic and acidic residues" evidence="1">
    <location>
        <begin position="446"/>
        <end position="463"/>
    </location>
</feature>
<accession>W6ZY24</accession>
<feature type="transmembrane region" description="Helical" evidence="2">
    <location>
        <begin position="475"/>
        <end position="496"/>
    </location>
</feature>
<keyword evidence="2" id="KW-1133">Transmembrane helix</keyword>
<dbReference type="AlphaFoldDB" id="W6ZY24"/>
<keyword evidence="4" id="KW-1185">Reference proteome</keyword>
<evidence type="ECO:0000256" key="2">
    <source>
        <dbReference type="SAM" id="Phobius"/>
    </source>
</evidence>
<evidence type="ECO:0000313" key="3">
    <source>
        <dbReference type="EMBL" id="EUD64180.1"/>
    </source>
</evidence>